<evidence type="ECO:0000259" key="1">
    <source>
        <dbReference type="Pfam" id="PF00646"/>
    </source>
</evidence>
<evidence type="ECO:0000313" key="4">
    <source>
        <dbReference type="Proteomes" id="UP000275267"/>
    </source>
</evidence>
<dbReference type="InterPro" id="IPR055302">
    <property type="entry name" value="F-box_dom-containing"/>
</dbReference>
<sequence>MDFIRRLRDCILGALLPPPKAAARDDDFLSLLPDCILGTIVSLLPPKAGARTAVLSRRWRYIWQSVPLDLNIGCSNSDLRSSVTARQILLLLSSRRGPIRSVRAVISGGHAKTLATVSIRPCVPLDELSFNYAPELESIVLCYMDLWHIRAVTQPAAAPSKLRECLNFSSKDDDEEEDEFNCWQQQPDEGETITCLDRILEKVQMDGYSGTKGEVEFARFLMAKAKLLVTMKMFHPVNWSKQDIDSQKNRICISGKASPAAQIYFTKSNNGVLKREIGDYMENVSLI</sequence>
<keyword evidence="4" id="KW-1185">Reference proteome</keyword>
<dbReference type="InterPro" id="IPR001810">
    <property type="entry name" value="F-box_dom"/>
</dbReference>
<reference evidence="4" key="1">
    <citation type="journal article" date="2019" name="Nat. Commun.">
        <title>The genome of broomcorn millet.</title>
        <authorList>
            <person name="Zou C."/>
            <person name="Miki D."/>
            <person name="Li D."/>
            <person name="Tang Q."/>
            <person name="Xiao L."/>
            <person name="Rajput S."/>
            <person name="Deng P."/>
            <person name="Jia W."/>
            <person name="Huang R."/>
            <person name="Zhang M."/>
            <person name="Sun Y."/>
            <person name="Hu J."/>
            <person name="Fu X."/>
            <person name="Schnable P.S."/>
            <person name="Li F."/>
            <person name="Zhang H."/>
            <person name="Feng B."/>
            <person name="Zhu X."/>
            <person name="Liu R."/>
            <person name="Schnable J.C."/>
            <person name="Zhu J.-K."/>
            <person name="Zhang H."/>
        </authorList>
    </citation>
    <scope>NUCLEOTIDE SEQUENCE [LARGE SCALE GENOMIC DNA]</scope>
</reference>
<accession>A0A3L6Q922</accession>
<dbReference type="InterPro" id="IPR053781">
    <property type="entry name" value="F-box_AtFBL13-like"/>
</dbReference>
<proteinExistence type="predicted"/>
<name>A0A3L6Q922_PANMI</name>
<feature type="domain" description="F-box" evidence="1">
    <location>
        <begin position="29"/>
        <end position="69"/>
    </location>
</feature>
<dbReference type="PANTHER" id="PTHR32141">
    <property type="match status" value="1"/>
</dbReference>
<organism evidence="3 4">
    <name type="scientific">Panicum miliaceum</name>
    <name type="common">Proso millet</name>
    <name type="synonym">Broomcorn millet</name>
    <dbReference type="NCBI Taxonomy" id="4540"/>
    <lineage>
        <taxon>Eukaryota</taxon>
        <taxon>Viridiplantae</taxon>
        <taxon>Streptophyta</taxon>
        <taxon>Embryophyta</taxon>
        <taxon>Tracheophyta</taxon>
        <taxon>Spermatophyta</taxon>
        <taxon>Magnoliopsida</taxon>
        <taxon>Liliopsida</taxon>
        <taxon>Poales</taxon>
        <taxon>Poaceae</taxon>
        <taxon>PACMAD clade</taxon>
        <taxon>Panicoideae</taxon>
        <taxon>Panicodae</taxon>
        <taxon>Paniceae</taxon>
        <taxon>Panicinae</taxon>
        <taxon>Panicum</taxon>
        <taxon>Panicum sect. Panicum</taxon>
    </lineage>
</organism>
<comment type="caution">
    <text evidence="3">The sequence shown here is derived from an EMBL/GenBank/DDBJ whole genome shotgun (WGS) entry which is preliminary data.</text>
</comment>
<dbReference type="PANTHER" id="PTHR32141:SF145">
    <property type="entry name" value="F-BOX DOMAIN-CONTAINING PROTEIN"/>
    <property type="match status" value="1"/>
</dbReference>
<gene>
    <name evidence="3" type="ORF">C2845_PM15G26710</name>
</gene>
<dbReference type="STRING" id="4540.A0A3L6Q922"/>
<dbReference type="InterPro" id="IPR006566">
    <property type="entry name" value="FBD"/>
</dbReference>
<dbReference type="AlphaFoldDB" id="A0A3L6Q922"/>
<evidence type="ECO:0000313" key="3">
    <source>
        <dbReference type="EMBL" id="RLM75122.1"/>
    </source>
</evidence>
<dbReference type="EMBL" id="PQIB02000013">
    <property type="protein sequence ID" value="RLM75122.1"/>
    <property type="molecule type" value="Genomic_DNA"/>
</dbReference>
<dbReference type="CDD" id="cd22160">
    <property type="entry name" value="F-box_AtFBL13-like"/>
    <property type="match status" value="1"/>
</dbReference>
<dbReference type="Pfam" id="PF08387">
    <property type="entry name" value="FBD"/>
    <property type="match status" value="1"/>
</dbReference>
<dbReference type="OrthoDB" id="678350at2759"/>
<evidence type="ECO:0000259" key="2">
    <source>
        <dbReference type="Pfam" id="PF08387"/>
    </source>
</evidence>
<dbReference type="SUPFAM" id="SSF81383">
    <property type="entry name" value="F-box domain"/>
    <property type="match status" value="1"/>
</dbReference>
<dbReference type="Gene3D" id="1.20.1280.50">
    <property type="match status" value="1"/>
</dbReference>
<dbReference type="Pfam" id="PF00646">
    <property type="entry name" value="F-box"/>
    <property type="match status" value="1"/>
</dbReference>
<dbReference type="Proteomes" id="UP000275267">
    <property type="component" value="Unassembled WGS sequence"/>
</dbReference>
<protein>
    <submittedName>
        <fullName evidence="3">Uncharacterized protein</fullName>
    </submittedName>
</protein>
<feature type="domain" description="FBD" evidence="2">
    <location>
        <begin position="193"/>
        <end position="232"/>
    </location>
</feature>
<dbReference type="InterPro" id="IPR036047">
    <property type="entry name" value="F-box-like_dom_sf"/>
</dbReference>